<dbReference type="InterPro" id="IPR014198">
    <property type="entry name" value="Spore_III_AB"/>
</dbReference>
<evidence type="ECO:0000313" key="3">
    <source>
        <dbReference type="Proteomes" id="UP000823937"/>
    </source>
</evidence>
<organism evidence="2 3">
    <name type="scientific">Candidatus Pseudogracilibacillus intestinigallinarum</name>
    <dbReference type="NCBI Taxonomy" id="2838742"/>
    <lineage>
        <taxon>Bacteria</taxon>
        <taxon>Bacillati</taxon>
        <taxon>Bacillota</taxon>
        <taxon>Bacilli</taxon>
        <taxon>Bacillales</taxon>
        <taxon>Bacillaceae</taxon>
        <taxon>Pseudogracilibacillus</taxon>
    </lineage>
</organism>
<comment type="caution">
    <text evidence="2">The sequence shown here is derived from an EMBL/GenBank/DDBJ whole genome shotgun (WGS) entry which is preliminary data.</text>
</comment>
<evidence type="ECO:0000313" key="2">
    <source>
        <dbReference type="EMBL" id="HIV75026.1"/>
    </source>
</evidence>
<protein>
    <recommendedName>
        <fullName evidence="4">Stage III sporulation protein SpoAB</fullName>
    </recommendedName>
</protein>
<keyword evidence="1" id="KW-0812">Transmembrane</keyword>
<sequence>MKWFGACMILLCTSWFGHHYSMLYTKRERQLKQLIFSFHIMDAEIVHNQRPLQETFSIISEKLADPLQQYYQSLVDEMETIITNLSVIWEKETDNLLQISALQKDEIIVLKQFGHTLGDYALIKQHEQITLTITYLEQILEQAMEERKKYSKLYTKLGIFFGIFLVILLM</sequence>
<gene>
    <name evidence="2" type="ORF">H9895_08125</name>
</gene>
<evidence type="ECO:0008006" key="4">
    <source>
        <dbReference type="Google" id="ProtNLM"/>
    </source>
</evidence>
<dbReference type="AlphaFoldDB" id="A0A9D1TK08"/>
<dbReference type="PIRSF" id="PIRSF021435">
    <property type="entry name" value="SpoIIIAB"/>
    <property type="match status" value="1"/>
</dbReference>
<proteinExistence type="predicted"/>
<dbReference type="EMBL" id="DXHX01000123">
    <property type="protein sequence ID" value="HIV75026.1"/>
    <property type="molecule type" value="Genomic_DNA"/>
</dbReference>
<name>A0A9D1TK08_9BACI</name>
<evidence type="ECO:0000256" key="1">
    <source>
        <dbReference type="SAM" id="Phobius"/>
    </source>
</evidence>
<accession>A0A9D1TK08</accession>
<dbReference type="Proteomes" id="UP000823937">
    <property type="component" value="Unassembled WGS sequence"/>
</dbReference>
<reference evidence="2" key="2">
    <citation type="submission" date="2021-04" db="EMBL/GenBank/DDBJ databases">
        <authorList>
            <person name="Gilroy R."/>
        </authorList>
    </citation>
    <scope>NUCLEOTIDE SEQUENCE</scope>
    <source>
        <strain evidence="2">CHK169-2315</strain>
    </source>
</reference>
<keyword evidence="1" id="KW-1133">Transmembrane helix</keyword>
<reference evidence="2" key="1">
    <citation type="journal article" date="2021" name="PeerJ">
        <title>Extensive microbial diversity within the chicken gut microbiome revealed by metagenomics and culture.</title>
        <authorList>
            <person name="Gilroy R."/>
            <person name="Ravi A."/>
            <person name="Getino M."/>
            <person name="Pursley I."/>
            <person name="Horton D.L."/>
            <person name="Alikhan N.F."/>
            <person name="Baker D."/>
            <person name="Gharbi K."/>
            <person name="Hall N."/>
            <person name="Watson M."/>
            <person name="Adriaenssens E.M."/>
            <person name="Foster-Nyarko E."/>
            <person name="Jarju S."/>
            <person name="Secka A."/>
            <person name="Antonio M."/>
            <person name="Oren A."/>
            <person name="Chaudhuri R.R."/>
            <person name="La Ragione R."/>
            <person name="Hildebrand F."/>
            <person name="Pallen M.J."/>
        </authorList>
    </citation>
    <scope>NUCLEOTIDE SEQUENCE</scope>
    <source>
        <strain evidence="2">CHK169-2315</strain>
    </source>
</reference>
<feature type="transmembrane region" description="Helical" evidence="1">
    <location>
        <begin position="153"/>
        <end position="169"/>
    </location>
</feature>
<keyword evidence="1" id="KW-0472">Membrane</keyword>
<dbReference type="Pfam" id="PF09548">
    <property type="entry name" value="Spore_III_AB"/>
    <property type="match status" value="1"/>
</dbReference>